<reference evidence="1 3" key="1">
    <citation type="journal article" date="2014" name="Nat. Genet.">
        <title>Genome and transcriptome of the porcine whipworm Trichuris suis.</title>
        <authorList>
            <person name="Jex A.R."/>
            <person name="Nejsum P."/>
            <person name="Schwarz E.M."/>
            <person name="Hu L."/>
            <person name="Young N.D."/>
            <person name="Hall R.S."/>
            <person name="Korhonen P.K."/>
            <person name="Liao S."/>
            <person name="Thamsborg S."/>
            <person name="Xia J."/>
            <person name="Xu P."/>
            <person name="Wang S."/>
            <person name="Scheerlinck J.P."/>
            <person name="Hofmann A."/>
            <person name="Sternberg P.W."/>
            <person name="Wang J."/>
            <person name="Gasser R.B."/>
        </authorList>
    </citation>
    <scope>NUCLEOTIDE SEQUENCE [LARGE SCALE GENOMIC DNA]</scope>
    <source>
        <strain evidence="2">DCEP-RM93F</strain>
        <strain evidence="1">DCEP-RM93M</strain>
    </source>
</reference>
<evidence type="ECO:0000313" key="2">
    <source>
        <dbReference type="EMBL" id="KFD65193.1"/>
    </source>
</evidence>
<proteinExistence type="predicted"/>
<gene>
    <name evidence="1" type="ORF">M513_07009</name>
    <name evidence="2" type="ORF">M514_07009</name>
</gene>
<keyword evidence="3" id="KW-1185">Reference proteome</keyword>
<accession>A0A085M4L8</accession>
<evidence type="ECO:0000313" key="3">
    <source>
        <dbReference type="Proteomes" id="UP000030764"/>
    </source>
</evidence>
<dbReference type="Proteomes" id="UP000030758">
    <property type="component" value="Unassembled WGS sequence"/>
</dbReference>
<dbReference type="AlphaFoldDB" id="A0A085M4L8"/>
<dbReference type="Proteomes" id="UP000030764">
    <property type="component" value="Unassembled WGS sequence"/>
</dbReference>
<sequence length="65" mass="7440">MPTDGKLLDLKLIPQFDGSSQPVAEWLEKAELVCGITDIARVLSYDCWMGRLHNTSRWLPRIEPK</sequence>
<protein>
    <submittedName>
        <fullName evidence="1">Uncharacterized protein</fullName>
    </submittedName>
</protein>
<organism evidence="1 3">
    <name type="scientific">Trichuris suis</name>
    <name type="common">pig whipworm</name>
    <dbReference type="NCBI Taxonomy" id="68888"/>
    <lineage>
        <taxon>Eukaryota</taxon>
        <taxon>Metazoa</taxon>
        <taxon>Ecdysozoa</taxon>
        <taxon>Nematoda</taxon>
        <taxon>Enoplea</taxon>
        <taxon>Dorylaimia</taxon>
        <taxon>Trichinellida</taxon>
        <taxon>Trichuridae</taxon>
        <taxon>Trichuris</taxon>
    </lineage>
</organism>
<dbReference type="EMBL" id="KL367543">
    <property type="protein sequence ID" value="KFD65193.1"/>
    <property type="molecule type" value="Genomic_DNA"/>
</dbReference>
<dbReference type="EMBL" id="KL363231">
    <property type="protein sequence ID" value="KFD52164.1"/>
    <property type="molecule type" value="Genomic_DNA"/>
</dbReference>
<name>A0A085M4L8_9BILA</name>
<evidence type="ECO:0000313" key="1">
    <source>
        <dbReference type="EMBL" id="KFD52164.1"/>
    </source>
</evidence>